<dbReference type="Proteomes" id="UP001566132">
    <property type="component" value="Unassembled WGS sequence"/>
</dbReference>
<name>A0ABD1EGA2_HYPHA</name>
<protein>
    <submittedName>
        <fullName evidence="2">Uncharacterized protein</fullName>
    </submittedName>
</protein>
<accession>A0ABD1EGA2</accession>
<dbReference type="AlphaFoldDB" id="A0ABD1EGA2"/>
<keyword evidence="3" id="KW-1185">Reference proteome</keyword>
<reference evidence="2 3" key="1">
    <citation type="submission" date="2024-05" db="EMBL/GenBank/DDBJ databases">
        <title>Genetic variation in Jamaican populations of the coffee berry borer (Hypothenemus hampei).</title>
        <authorList>
            <person name="Errbii M."/>
            <person name="Myrie A."/>
        </authorList>
    </citation>
    <scope>NUCLEOTIDE SEQUENCE [LARGE SCALE GENOMIC DNA]</scope>
    <source>
        <strain evidence="2">JA-Hopewell-2020-01-JO</strain>
        <tissue evidence="2">Whole body</tissue>
    </source>
</reference>
<dbReference type="EMBL" id="JBDJPC010000007">
    <property type="protein sequence ID" value="KAL1493725.1"/>
    <property type="molecule type" value="Genomic_DNA"/>
</dbReference>
<sequence length="137" mass="15323">MMVVRDGKATFVEETGVEDPFKNWSLEGDTKEERIRVVLNEDIDIRPFFTQMVNVGVENLEGDGEVIMQAKLISTGMCNVVIPGGVLASMGGKAQVKIENLGPSRLQWKKGRIIARADRCQHVQVQRQENVIQEGRL</sequence>
<evidence type="ECO:0000313" key="2">
    <source>
        <dbReference type="EMBL" id="KAL1493725.1"/>
    </source>
</evidence>
<organism evidence="2 3">
    <name type="scientific">Hypothenemus hampei</name>
    <name type="common">Coffee berry borer</name>
    <dbReference type="NCBI Taxonomy" id="57062"/>
    <lineage>
        <taxon>Eukaryota</taxon>
        <taxon>Metazoa</taxon>
        <taxon>Ecdysozoa</taxon>
        <taxon>Arthropoda</taxon>
        <taxon>Hexapoda</taxon>
        <taxon>Insecta</taxon>
        <taxon>Pterygota</taxon>
        <taxon>Neoptera</taxon>
        <taxon>Endopterygota</taxon>
        <taxon>Coleoptera</taxon>
        <taxon>Polyphaga</taxon>
        <taxon>Cucujiformia</taxon>
        <taxon>Curculionidae</taxon>
        <taxon>Scolytinae</taxon>
        <taxon>Hypothenemus</taxon>
    </lineage>
</organism>
<gene>
    <name evidence="2" type="ORF">ABEB36_009419</name>
    <name evidence="1" type="ORF">ABEB36_013588</name>
</gene>
<dbReference type="EMBL" id="JBDJPC010000011">
    <property type="protein sequence ID" value="KAL1489644.1"/>
    <property type="molecule type" value="Genomic_DNA"/>
</dbReference>
<evidence type="ECO:0000313" key="3">
    <source>
        <dbReference type="Proteomes" id="UP001566132"/>
    </source>
</evidence>
<comment type="caution">
    <text evidence="2">The sequence shown here is derived from an EMBL/GenBank/DDBJ whole genome shotgun (WGS) entry which is preliminary data.</text>
</comment>
<proteinExistence type="predicted"/>
<evidence type="ECO:0000313" key="1">
    <source>
        <dbReference type="EMBL" id="KAL1489644.1"/>
    </source>
</evidence>